<dbReference type="EMBL" id="CM043017">
    <property type="protein sequence ID" value="KAI4465902.1"/>
    <property type="molecule type" value="Genomic_DNA"/>
</dbReference>
<proteinExistence type="predicted"/>
<name>A0ACB9TGN0_HOLOL</name>
<gene>
    <name evidence="1" type="ORF">MML48_3g00019618</name>
</gene>
<accession>A0ACB9TGN0</accession>
<protein>
    <submittedName>
        <fullName evidence="1">Transcriptional regulator</fullName>
    </submittedName>
</protein>
<sequence>MEKKLEDFSIVLSTMSPNINSSSKKIKSKKVSKLALKTQLRRSSIYDKLPYIVQNNVVSGSETTDTWSTSSGNSRKEAEHKYINSKNLKKSTKLPHNRKFNEIEKWIAQINIEHDKMEDIEECNKTVFSEISTIISERKKMTEISDDSNIHFATNSTFVNDKNCFRFDEMFQQKGIELKNAVKEKDNVDTTCKSNDKVSDRNENNNSILIINDSYDEQQQFETPIKTKTEISEYENLLDELYGNSWRANKERVLTFSEPKQKKIGKMKEKQIVSKTERRQASNNIALNKKSTFETANKDKNRLKKINTNTYNDKNNIDNTAKGDKQNKVKKVSKVNTTERQEVNGLENKIRERVKPDDCTKNKRPTSKNSIKYYHTSSSDSEDNSDKIYINKKHSKIEANGQLSFLSSLSASVPVDKCDASAKIFRSTYKISKGELAKRLFQLYNEEIFSNAIPQDTLLEWSDRMRGTAGFCYCRKITRRTGVIERTTKIVLATKIVDSADRLRDTLVHEMCHAATWIVNEISDGHGPYWKAWAAKAMKVFPELPPIKRCHDYAINTKYTYKCSECSYSFGRHTKSLDIEKKCCGYCHGRFEVFINKTTKTGKKAVTPVTPKKQPTGFALFVKENYGNVKQNNITHAEVMKILSTKFAELKTK</sequence>
<reference evidence="1" key="1">
    <citation type="submission" date="2022-04" db="EMBL/GenBank/DDBJ databases">
        <title>Chromosome-scale genome assembly of Holotrichia oblita Faldermann.</title>
        <authorList>
            <person name="Rongchong L."/>
        </authorList>
    </citation>
    <scope>NUCLEOTIDE SEQUENCE</scope>
    <source>
        <strain evidence="1">81SQS9</strain>
    </source>
</reference>
<comment type="caution">
    <text evidence="1">The sequence shown here is derived from an EMBL/GenBank/DDBJ whole genome shotgun (WGS) entry which is preliminary data.</text>
</comment>
<evidence type="ECO:0000313" key="1">
    <source>
        <dbReference type="EMBL" id="KAI4465902.1"/>
    </source>
</evidence>
<dbReference type="Proteomes" id="UP001056778">
    <property type="component" value="Chromosome 3"/>
</dbReference>
<evidence type="ECO:0000313" key="2">
    <source>
        <dbReference type="Proteomes" id="UP001056778"/>
    </source>
</evidence>
<organism evidence="1 2">
    <name type="scientific">Holotrichia oblita</name>
    <name type="common">Chafer beetle</name>
    <dbReference type="NCBI Taxonomy" id="644536"/>
    <lineage>
        <taxon>Eukaryota</taxon>
        <taxon>Metazoa</taxon>
        <taxon>Ecdysozoa</taxon>
        <taxon>Arthropoda</taxon>
        <taxon>Hexapoda</taxon>
        <taxon>Insecta</taxon>
        <taxon>Pterygota</taxon>
        <taxon>Neoptera</taxon>
        <taxon>Endopterygota</taxon>
        <taxon>Coleoptera</taxon>
        <taxon>Polyphaga</taxon>
        <taxon>Scarabaeiformia</taxon>
        <taxon>Scarabaeidae</taxon>
        <taxon>Melolonthinae</taxon>
        <taxon>Holotrichia</taxon>
    </lineage>
</organism>
<keyword evidence="2" id="KW-1185">Reference proteome</keyword>